<dbReference type="InterPro" id="IPR017871">
    <property type="entry name" value="ABC_transporter-like_CS"/>
</dbReference>
<dbReference type="PANTHER" id="PTHR43335">
    <property type="entry name" value="ABC TRANSPORTER, ATP-BINDING PROTEIN"/>
    <property type="match status" value="1"/>
</dbReference>
<dbReference type="InterPro" id="IPR027417">
    <property type="entry name" value="P-loop_NTPase"/>
</dbReference>
<evidence type="ECO:0000313" key="4">
    <source>
        <dbReference type="EMBL" id="GAG21605.1"/>
    </source>
</evidence>
<dbReference type="Gene3D" id="3.40.50.300">
    <property type="entry name" value="P-loop containing nucleotide triphosphate hydrolases"/>
    <property type="match status" value="1"/>
</dbReference>
<organism evidence="4">
    <name type="scientific">marine sediment metagenome</name>
    <dbReference type="NCBI Taxonomy" id="412755"/>
    <lineage>
        <taxon>unclassified sequences</taxon>
        <taxon>metagenomes</taxon>
        <taxon>ecological metagenomes</taxon>
    </lineage>
</organism>
<name>X0VTM8_9ZZZZ</name>
<dbReference type="EMBL" id="BARS01031745">
    <property type="protein sequence ID" value="GAG21605.1"/>
    <property type="molecule type" value="Genomic_DNA"/>
</dbReference>
<evidence type="ECO:0000256" key="1">
    <source>
        <dbReference type="ARBA" id="ARBA00005417"/>
    </source>
</evidence>
<dbReference type="GO" id="GO:0005524">
    <property type="term" value="F:ATP binding"/>
    <property type="evidence" value="ECO:0007669"/>
    <property type="project" value="InterPro"/>
</dbReference>
<evidence type="ECO:0000259" key="3">
    <source>
        <dbReference type="PROSITE" id="PS50893"/>
    </source>
</evidence>
<dbReference type="Pfam" id="PF00005">
    <property type="entry name" value="ABC_tran"/>
    <property type="match status" value="1"/>
</dbReference>
<feature type="non-terminal residue" evidence="4">
    <location>
        <position position="1"/>
    </location>
</feature>
<dbReference type="InterPro" id="IPR003439">
    <property type="entry name" value="ABC_transporter-like_ATP-bd"/>
</dbReference>
<gene>
    <name evidence="4" type="ORF">S01H1_49354</name>
</gene>
<reference evidence="4" key="1">
    <citation type="journal article" date="2014" name="Front. Microbiol.">
        <title>High frequency of phylogenetically diverse reductive dehalogenase-homologous genes in deep subseafloor sedimentary metagenomes.</title>
        <authorList>
            <person name="Kawai M."/>
            <person name="Futagami T."/>
            <person name="Toyoda A."/>
            <person name="Takaki Y."/>
            <person name="Nishi S."/>
            <person name="Hori S."/>
            <person name="Arai W."/>
            <person name="Tsubouchi T."/>
            <person name="Morono Y."/>
            <person name="Uchiyama I."/>
            <person name="Ito T."/>
            <person name="Fujiyama A."/>
            <person name="Inagaki F."/>
            <person name="Takami H."/>
        </authorList>
    </citation>
    <scope>NUCLEOTIDE SEQUENCE</scope>
    <source>
        <strain evidence="4">Expedition CK06-06</strain>
    </source>
</reference>
<dbReference type="AlphaFoldDB" id="X0VTM8"/>
<dbReference type="PROSITE" id="PS00211">
    <property type="entry name" value="ABC_TRANSPORTER_1"/>
    <property type="match status" value="1"/>
</dbReference>
<keyword evidence="2" id="KW-0813">Transport</keyword>
<accession>X0VTM8</accession>
<comment type="caution">
    <text evidence="4">The sequence shown here is derived from an EMBL/GenBank/DDBJ whole genome shotgun (WGS) entry which is preliminary data.</text>
</comment>
<dbReference type="GO" id="GO:0016887">
    <property type="term" value="F:ATP hydrolysis activity"/>
    <property type="evidence" value="ECO:0007669"/>
    <property type="project" value="InterPro"/>
</dbReference>
<proteinExistence type="inferred from homology"/>
<protein>
    <recommendedName>
        <fullName evidence="3">ABC transporter domain-containing protein</fullName>
    </recommendedName>
</protein>
<sequence>NGAGKTTTLRILTCFQPATSGTGSIGGFDVFEDSMEVRRRVGYLPESAPLYPEMRVREYLDFRGKLHGLTHPERVKAIRRVTERCWLGEFIDRPIGQLSKGMRQRVGLADAILHNPEVLILDEPTIGLDPAQIRETRNLIRELGRDHTILLSSHILPEVEQTCSRAIIISAGRIVASGSPQELRDQLSAEARVIAEMRGPVNEIEKETRTLEGVESVEVSSSDGWVRLSIEPKPDQDVREELFRLTTAKGWSLRELRREGA</sequence>
<comment type="similarity">
    <text evidence="1">Belongs to the ABC transporter superfamily.</text>
</comment>
<dbReference type="SUPFAM" id="SSF52540">
    <property type="entry name" value="P-loop containing nucleoside triphosphate hydrolases"/>
    <property type="match status" value="1"/>
</dbReference>
<dbReference type="PANTHER" id="PTHR43335:SF4">
    <property type="entry name" value="ABC TRANSPORTER, ATP-BINDING PROTEIN"/>
    <property type="match status" value="1"/>
</dbReference>
<evidence type="ECO:0000256" key="2">
    <source>
        <dbReference type="ARBA" id="ARBA00022448"/>
    </source>
</evidence>
<feature type="non-terminal residue" evidence="4">
    <location>
        <position position="261"/>
    </location>
</feature>
<dbReference type="PROSITE" id="PS50893">
    <property type="entry name" value="ABC_TRANSPORTER_2"/>
    <property type="match status" value="1"/>
</dbReference>
<feature type="domain" description="ABC transporter" evidence="3">
    <location>
        <begin position="1"/>
        <end position="196"/>
    </location>
</feature>